<dbReference type="KEGG" id="tet:TTHERM_00491270"/>
<protein>
    <submittedName>
        <fullName evidence="2">Immobilization antigen</fullName>
    </submittedName>
</protein>
<keyword evidence="1" id="KW-0732">Signal</keyword>
<feature type="chain" id="PRO_5004201917" evidence="1">
    <location>
        <begin position="21"/>
        <end position="662"/>
    </location>
</feature>
<dbReference type="GeneID" id="7835275"/>
<evidence type="ECO:0000256" key="1">
    <source>
        <dbReference type="SAM" id="SignalP"/>
    </source>
</evidence>
<name>Q23J45_TETTS</name>
<dbReference type="HOGENOM" id="CLU_029317_0_0_1"/>
<keyword evidence="3" id="KW-1185">Reference proteome</keyword>
<organism evidence="2 3">
    <name type="scientific">Tetrahymena thermophila (strain SB210)</name>
    <dbReference type="NCBI Taxonomy" id="312017"/>
    <lineage>
        <taxon>Eukaryota</taxon>
        <taxon>Sar</taxon>
        <taxon>Alveolata</taxon>
        <taxon>Ciliophora</taxon>
        <taxon>Intramacronucleata</taxon>
        <taxon>Oligohymenophorea</taxon>
        <taxon>Hymenostomatida</taxon>
        <taxon>Tetrahymenina</taxon>
        <taxon>Tetrahymenidae</taxon>
        <taxon>Tetrahymena</taxon>
    </lineage>
</organism>
<proteinExistence type="predicted"/>
<dbReference type="Proteomes" id="UP000009168">
    <property type="component" value="Unassembled WGS sequence"/>
</dbReference>
<dbReference type="AlphaFoldDB" id="Q23J45"/>
<reference evidence="3" key="1">
    <citation type="journal article" date="2006" name="PLoS Biol.">
        <title>Macronuclear genome sequence of the ciliate Tetrahymena thermophila, a model eukaryote.</title>
        <authorList>
            <person name="Eisen J.A."/>
            <person name="Coyne R.S."/>
            <person name="Wu M."/>
            <person name="Wu D."/>
            <person name="Thiagarajan M."/>
            <person name="Wortman J.R."/>
            <person name="Badger J.H."/>
            <person name="Ren Q."/>
            <person name="Amedeo P."/>
            <person name="Jones K.M."/>
            <person name="Tallon L.J."/>
            <person name="Delcher A.L."/>
            <person name="Salzberg S.L."/>
            <person name="Silva J.C."/>
            <person name="Haas B.J."/>
            <person name="Majoros W.H."/>
            <person name="Farzad M."/>
            <person name="Carlton J.M."/>
            <person name="Smith R.K. Jr."/>
            <person name="Garg J."/>
            <person name="Pearlman R.E."/>
            <person name="Karrer K.M."/>
            <person name="Sun L."/>
            <person name="Manning G."/>
            <person name="Elde N.C."/>
            <person name="Turkewitz A.P."/>
            <person name="Asai D.J."/>
            <person name="Wilkes D.E."/>
            <person name="Wang Y."/>
            <person name="Cai H."/>
            <person name="Collins K."/>
            <person name="Stewart B.A."/>
            <person name="Lee S.R."/>
            <person name="Wilamowska K."/>
            <person name="Weinberg Z."/>
            <person name="Ruzzo W.L."/>
            <person name="Wloga D."/>
            <person name="Gaertig J."/>
            <person name="Frankel J."/>
            <person name="Tsao C.-C."/>
            <person name="Gorovsky M.A."/>
            <person name="Keeling P.J."/>
            <person name="Waller R.F."/>
            <person name="Patron N.J."/>
            <person name="Cherry J.M."/>
            <person name="Stover N.A."/>
            <person name="Krieger C.J."/>
            <person name="del Toro C."/>
            <person name="Ryder H.F."/>
            <person name="Williamson S.C."/>
            <person name="Barbeau R.A."/>
            <person name="Hamilton E.P."/>
            <person name="Orias E."/>
        </authorList>
    </citation>
    <scope>NUCLEOTIDE SEQUENCE [LARGE SCALE GENOMIC DNA]</scope>
    <source>
        <strain evidence="3">SB210</strain>
    </source>
</reference>
<gene>
    <name evidence="2" type="ORF">TTHERM_00491270</name>
</gene>
<sequence length="662" mass="69768">MNKLNTIIIALLISTAFVRAGSPVSCGSGINCNLCGDTDEIRRNFAAVSQTECSYSKCNQATPINGFICQSCYGQSDAVQALNQGGFYNPTTNSCVISCPYGTQPDYTTSTCHSVKPGNNVACSTAVDCSKCGATQQIQNLFTPVSETDCQMIDCSQTPPSYNGYVCKSCYQVSGAAAALNIGNFYDPGTSACVASCPQGTQADNTNTCQIVKPGKSVICGYSGSCSRCGDTPQIANLFKPVNNSKCKMIDCSQTPPSYNGYVCKSCFQATGATDALNIGYFYDPGTSACVASCPQGNQIDFNNKCKPIPTKPGNNISCGSGGSCSGCGATSQIVNLFTTVSQSSCKMIDCSQTPPSYNAYVCQSCYQAAGAIAALNIGNYYNPGTHACVTSCPQGTQADNTNTCQPIPTKPGNNISCGLNGSCSGCGTTPQIVNLFTPISGSNCKVTDCSQTPTSYSSYVCQSCYQVTGAIAALNIGNYYDPGTNACVAECPQGKVADIKKNCQIPQTIIGKDVSCGTVASNGNAANCNLCGDNSIVQNLFSYDTTTAGQNCQFKDCSTIPSTLNGWICNSCNGVEGSKIPVGLYFDGSTCVSTCSTGVATSQSNWTFNFYSFGILRKYYNHGKKRKRVKSKIYTIDNFRERTGTRIAIHLIDNYFKSKHS</sequence>
<dbReference type="EMBL" id="GG662691">
    <property type="protein sequence ID" value="EAR96659.2"/>
    <property type="molecule type" value="Genomic_DNA"/>
</dbReference>
<evidence type="ECO:0000313" key="2">
    <source>
        <dbReference type="EMBL" id="EAR96659.2"/>
    </source>
</evidence>
<dbReference type="RefSeq" id="XP_001016904.2">
    <property type="nucleotide sequence ID" value="XM_001016904.2"/>
</dbReference>
<feature type="signal peptide" evidence="1">
    <location>
        <begin position="1"/>
        <end position="20"/>
    </location>
</feature>
<dbReference type="InParanoid" id="Q23J45"/>
<accession>Q23J45</accession>
<evidence type="ECO:0000313" key="3">
    <source>
        <dbReference type="Proteomes" id="UP000009168"/>
    </source>
</evidence>